<evidence type="ECO:0000256" key="22">
    <source>
        <dbReference type="SAM" id="MobiDB-lite"/>
    </source>
</evidence>
<keyword evidence="17" id="KW-0966">Cell projection</keyword>
<keyword evidence="10" id="KW-0346">Stress response</keyword>
<keyword evidence="14" id="KW-0009">Actin-binding</keyword>
<dbReference type="Proteomes" id="UP001558613">
    <property type="component" value="Unassembled WGS sequence"/>
</dbReference>
<dbReference type="PANTHER" id="PTHR16768">
    <property type="entry name" value="DOWN REGULATED IN RENAL CARCINOMA 1/TU3A"/>
    <property type="match status" value="1"/>
</dbReference>
<evidence type="ECO:0000313" key="23">
    <source>
        <dbReference type="EMBL" id="KAL1272481.1"/>
    </source>
</evidence>
<evidence type="ECO:0000256" key="10">
    <source>
        <dbReference type="ARBA" id="ARBA00023016"/>
    </source>
</evidence>
<evidence type="ECO:0000256" key="14">
    <source>
        <dbReference type="ARBA" id="ARBA00023203"/>
    </source>
</evidence>
<evidence type="ECO:0000256" key="6">
    <source>
        <dbReference type="ARBA" id="ARBA00022475"/>
    </source>
</evidence>
<dbReference type="Pfam" id="PF06625">
    <property type="entry name" value="DUF1151"/>
    <property type="match status" value="1"/>
</dbReference>
<feature type="region of interest" description="Disordered" evidence="22">
    <location>
        <begin position="1"/>
        <end position="40"/>
    </location>
</feature>
<reference evidence="23 24" key="1">
    <citation type="submission" date="2023-09" db="EMBL/GenBank/DDBJ databases">
        <authorList>
            <person name="Wang M."/>
        </authorList>
    </citation>
    <scope>NUCLEOTIDE SEQUENCE [LARGE SCALE GENOMIC DNA]</scope>
    <source>
        <strain evidence="23">GT-2023</strain>
        <tissue evidence="23">Liver</tissue>
    </source>
</reference>
<proteinExistence type="predicted"/>
<evidence type="ECO:0000256" key="12">
    <source>
        <dbReference type="ARBA" id="ARBA00023054"/>
    </source>
</evidence>
<evidence type="ECO:0000256" key="13">
    <source>
        <dbReference type="ARBA" id="ARBA00023136"/>
    </source>
</evidence>
<evidence type="ECO:0000256" key="16">
    <source>
        <dbReference type="ARBA" id="ARBA00023242"/>
    </source>
</evidence>
<keyword evidence="11" id="KW-0770">Synapse</keyword>
<evidence type="ECO:0000256" key="9">
    <source>
        <dbReference type="ARBA" id="ARBA00022949"/>
    </source>
</evidence>
<dbReference type="EMBL" id="JAYMGO010000006">
    <property type="protein sequence ID" value="KAL1272481.1"/>
    <property type="molecule type" value="Genomic_DNA"/>
</dbReference>
<comment type="function">
    <text evidence="21">Stress-inducible actin-binding protein that plays a role in synaptic and cognitive functions by modulating actin filamentous (F-actin) dynamics. Mediates polymerization of globular actin to F-actin. Also binds to, stabilizes and bundles F-actin. Involved in synaptic function by regulating neurite outgrowth in an actin-dependent manner and for the acquisition of hippocampus-dependent cognitive function, such as learning and long-term memory. Plays a role in the actin and microtubule cytoskeleton organization; negatively regulates focal adhesion (FA) assembly promoting malignant glial cell migration in an actin-, microtubule- and MAP1A-dependent manner. Also involved in neuroblastoma G1/S phase cell cycle progression and cell proliferation inhibition by stimulating ubiquitination of NF-kappa-B subunit RELA and NF-kappa-B degradation in a COMMD1- and actin-dependent manner. May play a role in tumor development.</text>
</comment>
<feature type="compositionally biased region" description="Basic and acidic residues" evidence="22">
    <location>
        <begin position="26"/>
        <end position="40"/>
    </location>
</feature>
<evidence type="ECO:0000256" key="17">
    <source>
        <dbReference type="ARBA" id="ARBA00023273"/>
    </source>
</evidence>
<dbReference type="PANTHER" id="PTHR16768:SF3">
    <property type="entry name" value="ACTIN-ASSOCIATED PROTEIN FAM107A"/>
    <property type="match status" value="1"/>
</dbReference>
<comment type="caution">
    <text evidence="23">The sequence shown here is derived from an EMBL/GenBank/DDBJ whole genome shotgun (WGS) entry which is preliminary data.</text>
</comment>
<evidence type="ECO:0000256" key="4">
    <source>
        <dbReference type="ARBA" id="ARBA00004316"/>
    </source>
</evidence>
<evidence type="ECO:0000256" key="1">
    <source>
        <dbReference type="ARBA" id="ARBA00004123"/>
    </source>
</evidence>
<evidence type="ECO:0000256" key="20">
    <source>
        <dbReference type="ARBA" id="ARBA00040095"/>
    </source>
</evidence>
<keyword evidence="12" id="KW-0175">Coiled coil</keyword>
<keyword evidence="24" id="KW-1185">Reference proteome</keyword>
<gene>
    <name evidence="23" type="ORF">QQF64_028343</name>
</gene>
<evidence type="ECO:0000256" key="18">
    <source>
        <dbReference type="ARBA" id="ARBA00023306"/>
    </source>
</evidence>
<keyword evidence="9" id="KW-0965">Cell junction</keyword>
<keyword evidence="15" id="KW-0206">Cytoskeleton</keyword>
<evidence type="ECO:0000313" key="24">
    <source>
        <dbReference type="Proteomes" id="UP001558613"/>
    </source>
</evidence>
<keyword evidence="18" id="KW-0131">Cell cycle</keyword>
<keyword evidence="13" id="KW-0472">Membrane</keyword>
<keyword evidence="7" id="KW-0963">Cytoplasm</keyword>
<name>A0ABR3N6R4_9TELE</name>
<accession>A0ABR3N6R4</accession>
<evidence type="ECO:0000256" key="7">
    <source>
        <dbReference type="ARBA" id="ARBA00022490"/>
    </source>
</evidence>
<sequence length="89" mass="10491">MWWPSAERQTAGVEPKPTLVPSPSVDPDRKQDEERSPLEQELMKRHMRLEKFEREAEEQRERSKCAPEFVRVKESLKRTAITSAVEKEL</sequence>
<evidence type="ECO:0000256" key="8">
    <source>
        <dbReference type="ARBA" id="ARBA00022604"/>
    </source>
</evidence>
<organism evidence="23 24">
    <name type="scientific">Cirrhinus molitorella</name>
    <name type="common">mud carp</name>
    <dbReference type="NCBI Taxonomy" id="172907"/>
    <lineage>
        <taxon>Eukaryota</taxon>
        <taxon>Metazoa</taxon>
        <taxon>Chordata</taxon>
        <taxon>Craniata</taxon>
        <taxon>Vertebrata</taxon>
        <taxon>Euteleostomi</taxon>
        <taxon>Actinopterygii</taxon>
        <taxon>Neopterygii</taxon>
        <taxon>Teleostei</taxon>
        <taxon>Ostariophysi</taxon>
        <taxon>Cypriniformes</taxon>
        <taxon>Cyprinidae</taxon>
        <taxon>Labeoninae</taxon>
        <taxon>Labeonini</taxon>
        <taxon>Cirrhinus</taxon>
    </lineage>
</organism>
<evidence type="ECO:0000256" key="19">
    <source>
        <dbReference type="ARBA" id="ARBA00034103"/>
    </source>
</evidence>
<evidence type="ECO:0000256" key="21">
    <source>
        <dbReference type="ARBA" id="ARBA00045129"/>
    </source>
</evidence>
<comment type="subcellular location">
    <subcellularLocation>
        <location evidence="3">Cell junction</location>
        <location evidence="3">Focal adhesion</location>
    </subcellularLocation>
    <subcellularLocation>
        <location evidence="2">Cell membrane</location>
    </subcellularLocation>
    <subcellularLocation>
        <location evidence="4">Cell projection</location>
    </subcellularLocation>
    <subcellularLocation>
        <location evidence="5">Cytoplasm</location>
        <location evidence="5">Cytoskeleton</location>
        <location evidence="5">Stress fiber</location>
    </subcellularLocation>
    <subcellularLocation>
        <location evidence="1">Nucleus</location>
    </subcellularLocation>
    <subcellularLocation>
        <location evidence="19">Synapse</location>
    </subcellularLocation>
</comment>
<keyword evidence="16" id="KW-0539">Nucleus</keyword>
<dbReference type="InterPro" id="IPR009533">
    <property type="entry name" value="FAM107"/>
</dbReference>
<keyword evidence="8" id="KW-0341">Growth regulation</keyword>
<protein>
    <recommendedName>
        <fullName evidence="20">Actin-associated protein FAM107A</fullName>
    </recommendedName>
</protein>
<keyword evidence="6" id="KW-1003">Cell membrane</keyword>
<evidence type="ECO:0000256" key="2">
    <source>
        <dbReference type="ARBA" id="ARBA00004236"/>
    </source>
</evidence>
<evidence type="ECO:0000256" key="5">
    <source>
        <dbReference type="ARBA" id="ARBA00004529"/>
    </source>
</evidence>
<evidence type="ECO:0000256" key="3">
    <source>
        <dbReference type="ARBA" id="ARBA00004246"/>
    </source>
</evidence>
<evidence type="ECO:0000256" key="11">
    <source>
        <dbReference type="ARBA" id="ARBA00023018"/>
    </source>
</evidence>
<evidence type="ECO:0000256" key="15">
    <source>
        <dbReference type="ARBA" id="ARBA00023212"/>
    </source>
</evidence>